<name>A0A9P6N984_9BASI</name>
<accession>A0A9P6N984</accession>
<evidence type="ECO:0008006" key="3">
    <source>
        <dbReference type="Google" id="ProtNLM"/>
    </source>
</evidence>
<evidence type="ECO:0000313" key="2">
    <source>
        <dbReference type="Proteomes" id="UP000886653"/>
    </source>
</evidence>
<sequence>LGHLNPAYLNKMERNGSVNGLSCNGTSRKPCDVCIQSKSRRLPFSSTRPHASRFLQNIHVYL</sequence>
<feature type="non-terminal residue" evidence="1">
    <location>
        <position position="62"/>
    </location>
</feature>
<proteinExistence type="predicted"/>
<protein>
    <recommendedName>
        <fullName evidence="3">GAG-pre-integrase domain-containing protein</fullName>
    </recommendedName>
</protein>
<feature type="non-terminal residue" evidence="1">
    <location>
        <position position="1"/>
    </location>
</feature>
<dbReference type="AlphaFoldDB" id="A0A9P6N984"/>
<organism evidence="1 2">
    <name type="scientific">Cronartium quercuum f. sp. fusiforme G11</name>
    <dbReference type="NCBI Taxonomy" id="708437"/>
    <lineage>
        <taxon>Eukaryota</taxon>
        <taxon>Fungi</taxon>
        <taxon>Dikarya</taxon>
        <taxon>Basidiomycota</taxon>
        <taxon>Pucciniomycotina</taxon>
        <taxon>Pucciniomycetes</taxon>
        <taxon>Pucciniales</taxon>
        <taxon>Coleosporiaceae</taxon>
        <taxon>Cronartium</taxon>
    </lineage>
</organism>
<dbReference type="OrthoDB" id="413361at2759"/>
<dbReference type="Proteomes" id="UP000886653">
    <property type="component" value="Unassembled WGS sequence"/>
</dbReference>
<keyword evidence="2" id="KW-1185">Reference proteome</keyword>
<dbReference type="EMBL" id="MU167490">
    <property type="protein sequence ID" value="KAG0139999.1"/>
    <property type="molecule type" value="Genomic_DNA"/>
</dbReference>
<evidence type="ECO:0000313" key="1">
    <source>
        <dbReference type="EMBL" id="KAG0139999.1"/>
    </source>
</evidence>
<reference evidence="1" key="1">
    <citation type="submission" date="2013-11" db="EMBL/GenBank/DDBJ databases">
        <title>Genome sequence of the fusiform rust pathogen reveals effectors for host alternation and coevolution with pine.</title>
        <authorList>
            <consortium name="DOE Joint Genome Institute"/>
            <person name="Smith K."/>
            <person name="Pendleton A."/>
            <person name="Kubisiak T."/>
            <person name="Anderson C."/>
            <person name="Salamov A."/>
            <person name="Aerts A."/>
            <person name="Riley R."/>
            <person name="Clum A."/>
            <person name="Lindquist E."/>
            <person name="Ence D."/>
            <person name="Campbell M."/>
            <person name="Kronenberg Z."/>
            <person name="Feau N."/>
            <person name="Dhillon B."/>
            <person name="Hamelin R."/>
            <person name="Burleigh J."/>
            <person name="Smith J."/>
            <person name="Yandell M."/>
            <person name="Nelson C."/>
            <person name="Grigoriev I."/>
            <person name="Davis J."/>
        </authorList>
    </citation>
    <scope>NUCLEOTIDE SEQUENCE</scope>
    <source>
        <strain evidence="1">G11</strain>
    </source>
</reference>
<gene>
    <name evidence="1" type="ORF">CROQUDRAFT_33804</name>
</gene>
<comment type="caution">
    <text evidence="1">The sequence shown here is derived from an EMBL/GenBank/DDBJ whole genome shotgun (WGS) entry which is preliminary data.</text>
</comment>